<dbReference type="InterPro" id="IPR035069">
    <property type="entry name" value="TTHA1013/TTHA0281-like"/>
</dbReference>
<feature type="domain" description="HicB-like antitoxin of toxin-antitoxin system" evidence="1">
    <location>
        <begin position="11"/>
        <end position="118"/>
    </location>
</feature>
<dbReference type="AlphaFoldDB" id="A0A3F3HAK4"/>
<dbReference type="EMBL" id="CAUZLT010000003">
    <property type="protein sequence ID" value="CAK1239056.1"/>
    <property type="molecule type" value="Genomic_DNA"/>
</dbReference>
<dbReference type="InterPro" id="IPR031807">
    <property type="entry name" value="HicB-like"/>
</dbReference>
<evidence type="ECO:0000313" key="3">
    <source>
        <dbReference type="EMBL" id="GAP04290.1"/>
    </source>
</evidence>
<evidence type="ECO:0000313" key="4">
    <source>
        <dbReference type="Proteomes" id="UP001314262"/>
    </source>
</evidence>
<name>A0A3F3HAK4_9LACO</name>
<dbReference type="STRING" id="709323.GCA_001047135_00834"/>
<dbReference type="Pfam" id="PF15919">
    <property type="entry name" value="HicB_lk_antitox"/>
    <property type="match status" value="1"/>
</dbReference>
<evidence type="ECO:0000313" key="2">
    <source>
        <dbReference type="EMBL" id="CAK1239056.1"/>
    </source>
</evidence>
<accession>A0A3F3HAK4</accession>
<keyword evidence="4" id="KW-1185">Reference proteome</keyword>
<reference evidence="3" key="1">
    <citation type="journal article" date="2015" name="BMC Genomics">
        <title>Comparative genomics of Fructobacillus spp. and Leuconostoc spp. reveals niche-specific evolution of Fructobacillus spp.</title>
        <authorList>
            <person name="Endo A."/>
            <person name="Tanizawa Y."/>
            <person name="Tanaka N."/>
            <person name="Maeno S."/>
            <person name="Kumar H."/>
            <person name="Shiwa Y."/>
            <person name="Okada S."/>
            <person name="Yoshikawa H."/>
            <person name="Dicks L."/>
            <person name="Nakagawa J."/>
            <person name="Arita M."/>
        </authorList>
    </citation>
    <scope>NUCLEOTIDE SEQUENCE [LARGE SCALE GENOMIC DNA]</scope>
    <source>
        <strain evidence="3">F214-1</strain>
    </source>
</reference>
<dbReference type="InterPro" id="IPR051404">
    <property type="entry name" value="TA_system_antitoxin"/>
</dbReference>
<dbReference type="Proteomes" id="UP001314262">
    <property type="component" value="Unassembled WGS sequence"/>
</dbReference>
<dbReference type="PANTHER" id="PTHR34504">
    <property type="entry name" value="ANTITOXIN HICB"/>
    <property type="match status" value="1"/>
</dbReference>
<dbReference type="SUPFAM" id="SSF143100">
    <property type="entry name" value="TTHA1013/TTHA0281-like"/>
    <property type="match status" value="1"/>
</dbReference>
<dbReference type="EMBL" id="DF968081">
    <property type="protein sequence ID" value="GAP04290.1"/>
    <property type="molecule type" value="Genomic_DNA"/>
</dbReference>
<dbReference type="RefSeq" id="WP_059393722.1">
    <property type="nucleotide sequence ID" value="NZ_CAUZLQ010000006.1"/>
</dbReference>
<proteinExistence type="predicted"/>
<dbReference type="Gene3D" id="3.30.160.250">
    <property type="match status" value="1"/>
</dbReference>
<dbReference type="Proteomes" id="UP000064514">
    <property type="component" value="Unassembled WGS sequence"/>
</dbReference>
<protein>
    <submittedName>
        <fullName evidence="2">Antitoxin component HicB of the HicAB toxin-antitoxin system (HicB)</fullName>
    </submittedName>
</protein>
<organism evidence="3">
    <name type="scientific">Fructobacillus tropaeoli</name>
    <dbReference type="NCBI Taxonomy" id="709323"/>
    <lineage>
        <taxon>Bacteria</taxon>
        <taxon>Bacillati</taxon>
        <taxon>Bacillota</taxon>
        <taxon>Bacilli</taxon>
        <taxon>Lactobacillales</taxon>
        <taxon>Lactobacillaceae</taxon>
        <taxon>Fructobacillus</taxon>
    </lineage>
</organism>
<sequence>MDKEIEFVMSYPVVIHQEDDMFWASVPDVPSAFTTGATVEEILVKIKEAIELALSTTLVVPEPTKFSGVDAEDGFVQMVTVSLIDYLRASSKTIRKNVTVPSYLSELAKKNGDNVSEILTKALEKRYGIG</sequence>
<dbReference type="PANTHER" id="PTHR34504:SF2">
    <property type="entry name" value="UPF0150 PROTEIN SSL0259"/>
    <property type="match status" value="1"/>
</dbReference>
<reference evidence="2 4" key="2">
    <citation type="submission" date="2023-10" db="EMBL/GenBank/DDBJ databases">
        <authorList>
            <person name="Botero Cardona J."/>
        </authorList>
    </citation>
    <scope>NUCLEOTIDE SEQUENCE [LARGE SCALE GENOMIC DNA]</scope>
    <source>
        <strain evidence="2 4">R-53137</strain>
    </source>
</reference>
<evidence type="ECO:0000259" key="1">
    <source>
        <dbReference type="Pfam" id="PF15919"/>
    </source>
</evidence>
<gene>
    <name evidence="3" type="ORF">FTRO_0040260</name>
    <name evidence="2" type="ORF">R53137_KAKDMLNK_00721</name>
</gene>